<dbReference type="Ensembl" id="ENSCSET00000013628.1">
    <property type="protein sequence ID" value="ENSCSEP00000013468.1"/>
    <property type="gene ID" value="ENSCSEG00000008677.1"/>
</dbReference>
<feature type="chain" id="PRO_5017994171" description="Interleukin-7" evidence="1">
    <location>
        <begin position="20"/>
        <end position="164"/>
    </location>
</feature>
<evidence type="ECO:0008006" key="4">
    <source>
        <dbReference type="Google" id="ProtNLM"/>
    </source>
</evidence>
<reference evidence="2 3" key="1">
    <citation type="journal article" date="2014" name="Nat. Genet.">
        <title>Whole-genome sequence of a flatfish provides insights into ZW sex chromosome evolution and adaptation to a benthic lifestyle.</title>
        <authorList>
            <person name="Chen S."/>
            <person name="Zhang G."/>
            <person name="Shao C."/>
            <person name="Huang Q."/>
            <person name="Liu G."/>
            <person name="Zhang P."/>
            <person name="Song W."/>
            <person name="An N."/>
            <person name="Chalopin D."/>
            <person name="Volff J.N."/>
            <person name="Hong Y."/>
            <person name="Li Q."/>
            <person name="Sha Z."/>
            <person name="Zhou H."/>
            <person name="Xie M."/>
            <person name="Yu Q."/>
            <person name="Liu Y."/>
            <person name="Xiang H."/>
            <person name="Wang N."/>
            <person name="Wu K."/>
            <person name="Yang C."/>
            <person name="Zhou Q."/>
            <person name="Liao X."/>
            <person name="Yang L."/>
            <person name="Hu Q."/>
            <person name="Zhang J."/>
            <person name="Meng L."/>
            <person name="Jin L."/>
            <person name="Tian Y."/>
            <person name="Lian J."/>
            <person name="Yang J."/>
            <person name="Miao G."/>
            <person name="Liu S."/>
            <person name="Liang Z."/>
            <person name="Yan F."/>
            <person name="Li Y."/>
            <person name="Sun B."/>
            <person name="Zhang H."/>
            <person name="Zhang J."/>
            <person name="Zhu Y."/>
            <person name="Du M."/>
            <person name="Zhao Y."/>
            <person name="Schartl M."/>
            <person name="Tang Q."/>
            <person name="Wang J."/>
        </authorList>
    </citation>
    <scope>NUCLEOTIDE SEQUENCE</scope>
</reference>
<dbReference type="InParanoid" id="A0A3P8VDU3"/>
<reference evidence="2" key="2">
    <citation type="submission" date="2025-08" db="UniProtKB">
        <authorList>
            <consortium name="Ensembl"/>
        </authorList>
    </citation>
    <scope>IDENTIFICATION</scope>
</reference>
<evidence type="ECO:0000256" key="1">
    <source>
        <dbReference type="SAM" id="SignalP"/>
    </source>
</evidence>
<reference evidence="2" key="3">
    <citation type="submission" date="2025-09" db="UniProtKB">
        <authorList>
            <consortium name="Ensembl"/>
        </authorList>
    </citation>
    <scope>IDENTIFICATION</scope>
</reference>
<dbReference type="STRING" id="244447.ENSCSEP00000013468"/>
<keyword evidence="3" id="KW-1185">Reference proteome</keyword>
<evidence type="ECO:0000313" key="3">
    <source>
        <dbReference type="Proteomes" id="UP000265120"/>
    </source>
</evidence>
<organism evidence="2 3">
    <name type="scientific">Cynoglossus semilaevis</name>
    <name type="common">Tongue sole</name>
    <dbReference type="NCBI Taxonomy" id="244447"/>
    <lineage>
        <taxon>Eukaryota</taxon>
        <taxon>Metazoa</taxon>
        <taxon>Chordata</taxon>
        <taxon>Craniata</taxon>
        <taxon>Vertebrata</taxon>
        <taxon>Euteleostomi</taxon>
        <taxon>Actinopterygii</taxon>
        <taxon>Neopterygii</taxon>
        <taxon>Teleostei</taxon>
        <taxon>Neoteleostei</taxon>
        <taxon>Acanthomorphata</taxon>
        <taxon>Carangaria</taxon>
        <taxon>Pleuronectiformes</taxon>
        <taxon>Pleuronectoidei</taxon>
        <taxon>Cynoglossidae</taxon>
        <taxon>Cynoglossinae</taxon>
        <taxon>Cynoglossus</taxon>
    </lineage>
</organism>
<feature type="signal peptide" evidence="1">
    <location>
        <begin position="1"/>
        <end position="19"/>
    </location>
</feature>
<accession>A0A3P8VDU3</accession>
<dbReference type="GeneTree" id="ENSGT00670000099476"/>
<evidence type="ECO:0000313" key="2">
    <source>
        <dbReference type="Ensembl" id="ENSCSEP00000013468.1"/>
    </source>
</evidence>
<name>A0A3P8VDU3_CYNSE</name>
<sequence length="164" mass="18426">MPLLCISLLVLLLLPQTLSCEGKWPAEDVKSNMVIVQTHLNDTWENITASLSKNCSNLKHKFPNCTPDIRGQVSDNSLSLRDKVVETIHNLTCSMTKLGLSQTEKLSKAVLNPIRCPCGKSAKIQRRRKRRNEHHKTTRKLCKAKAILSSVTQCYEILNSLMAT</sequence>
<dbReference type="Proteomes" id="UP000265120">
    <property type="component" value="Chromosome 3"/>
</dbReference>
<keyword evidence="1" id="KW-0732">Signal</keyword>
<proteinExistence type="predicted"/>
<dbReference type="OMA" id="ICCSCRE"/>
<dbReference type="AlphaFoldDB" id="A0A3P8VDU3"/>
<protein>
    <recommendedName>
        <fullName evidence="4">Interleukin-7</fullName>
    </recommendedName>
</protein>